<keyword evidence="4" id="KW-1185">Reference proteome</keyword>
<evidence type="ECO:0000313" key="3">
    <source>
        <dbReference type="EMBL" id="PWD49900.1"/>
    </source>
</evidence>
<keyword evidence="1" id="KW-0732">Signal</keyword>
<dbReference type="InterPro" id="IPR030678">
    <property type="entry name" value="Peptide/Ni-bd"/>
</dbReference>
<dbReference type="Pfam" id="PF00496">
    <property type="entry name" value="SBP_bac_5"/>
    <property type="match status" value="1"/>
</dbReference>
<dbReference type="EMBL" id="PYHR01000002">
    <property type="protein sequence ID" value="PWD49900.1"/>
    <property type="molecule type" value="Genomic_DNA"/>
</dbReference>
<dbReference type="Gene3D" id="3.10.105.10">
    <property type="entry name" value="Dipeptide-binding Protein, Domain 3"/>
    <property type="match status" value="1"/>
</dbReference>
<dbReference type="GO" id="GO:1904680">
    <property type="term" value="F:peptide transmembrane transporter activity"/>
    <property type="evidence" value="ECO:0007669"/>
    <property type="project" value="TreeGrafter"/>
</dbReference>
<comment type="caution">
    <text evidence="3">The sequence shown here is derived from an EMBL/GenBank/DDBJ whole genome shotgun (WGS) entry which is preliminary data.</text>
</comment>
<name>A0A2U1ZSH1_9MICO</name>
<dbReference type="AlphaFoldDB" id="A0A2U1ZSH1"/>
<organism evidence="3 4">
    <name type="scientific">Serinibacter arcticus</name>
    <dbReference type="NCBI Taxonomy" id="1655435"/>
    <lineage>
        <taxon>Bacteria</taxon>
        <taxon>Bacillati</taxon>
        <taxon>Actinomycetota</taxon>
        <taxon>Actinomycetes</taxon>
        <taxon>Micrococcales</taxon>
        <taxon>Beutenbergiaceae</taxon>
        <taxon>Serinibacter</taxon>
    </lineage>
</organism>
<proteinExistence type="predicted"/>
<accession>A0A2U1ZSH1</accession>
<dbReference type="Gene3D" id="3.90.76.10">
    <property type="entry name" value="Dipeptide-binding Protein, Domain 1"/>
    <property type="match status" value="1"/>
</dbReference>
<dbReference type="PROSITE" id="PS51257">
    <property type="entry name" value="PROKAR_LIPOPROTEIN"/>
    <property type="match status" value="1"/>
</dbReference>
<sequence>MIRSISRPARRKVPAGIAGAAALALVLTACGGGTSGSGEGDGGGGASADTTLVAYTGQAGDYQINFNPYSPSNIGGRGTIYEPLYFFNKARTQDPVPLLGTDYEWNEDGTVLTVTLRDDVTFSDGEPFTAEDVVFTFDMLKNTPAINNMGYDGVTEAVDDTTVTFTFDEPSYVQAPDLLGQYIVPAHLWADVNPTEDVVEAPVGTGAFVYNDFKPQAFTFTANPDYWDGEPELKQIRWLSLSGNQAGADALASGSIDWQTGPVPDIQNVSENYPGYDAVTANQNQMVLATCSSAEQGCTGAQVDPAVRQALYLAINRDQLNSLAFQGTASEMSPTFALVPSQEQWISSTISDPVSPTGADPDGAGAVLEAAGYAKGSDGIYAKDGQRVALNVEVVTGWTDYITAIDAITSQARDAGIEIVQTQSSWNEWTDKKQNGNFELVIDSLGQGPAPDPYYPYQYYFTTATPVGESSGNAFSRYSDPEVDAAVEELQALDFDDPAREALFATIQESIVADMPYIPVMTGGTTSQWNVGKFTGWPTEDDLYAFPAVWSALDAAEIYKALAPTAE</sequence>
<dbReference type="CDD" id="cd08509">
    <property type="entry name" value="PBP2_TmCBP_oligosaccharides_like"/>
    <property type="match status" value="1"/>
</dbReference>
<feature type="signal peptide" evidence="1">
    <location>
        <begin position="1"/>
        <end position="31"/>
    </location>
</feature>
<dbReference type="OrthoDB" id="9764591at2"/>
<reference evidence="3 4" key="1">
    <citation type="submission" date="2018-03" db="EMBL/GenBank/DDBJ databases">
        <title>Genome assembly of novel Miniimonas species PCH200.</title>
        <authorList>
            <person name="Thakur V."/>
            <person name="Kumar V."/>
            <person name="Singh D."/>
        </authorList>
    </citation>
    <scope>NUCLEOTIDE SEQUENCE [LARGE SCALE GENOMIC DNA]</scope>
    <source>
        <strain evidence="3 4">PCH200</strain>
    </source>
</reference>
<feature type="chain" id="PRO_5039664557" evidence="1">
    <location>
        <begin position="32"/>
        <end position="567"/>
    </location>
</feature>
<evidence type="ECO:0000313" key="4">
    <source>
        <dbReference type="Proteomes" id="UP000245166"/>
    </source>
</evidence>
<dbReference type="GO" id="GO:0015833">
    <property type="term" value="P:peptide transport"/>
    <property type="evidence" value="ECO:0007669"/>
    <property type="project" value="TreeGrafter"/>
</dbReference>
<dbReference type="Proteomes" id="UP000245166">
    <property type="component" value="Unassembled WGS sequence"/>
</dbReference>
<dbReference type="GO" id="GO:0042597">
    <property type="term" value="C:periplasmic space"/>
    <property type="evidence" value="ECO:0007669"/>
    <property type="project" value="UniProtKB-ARBA"/>
</dbReference>
<gene>
    <name evidence="3" type="ORF">C8046_03590</name>
</gene>
<dbReference type="InterPro" id="IPR039424">
    <property type="entry name" value="SBP_5"/>
</dbReference>
<dbReference type="GO" id="GO:0043190">
    <property type="term" value="C:ATP-binding cassette (ABC) transporter complex"/>
    <property type="evidence" value="ECO:0007669"/>
    <property type="project" value="InterPro"/>
</dbReference>
<dbReference type="InterPro" id="IPR000914">
    <property type="entry name" value="SBP_5_dom"/>
</dbReference>
<dbReference type="PANTHER" id="PTHR30290:SF82">
    <property type="entry name" value="ABC-TYPE DIPEPTIDE_OLIGOPEPTIDE TRANSPORT SYSTEM, PERIPLASMIC COMPONENT"/>
    <property type="match status" value="1"/>
</dbReference>
<dbReference type="PIRSF" id="PIRSF002741">
    <property type="entry name" value="MppA"/>
    <property type="match status" value="1"/>
</dbReference>
<dbReference type="SUPFAM" id="SSF53850">
    <property type="entry name" value="Periplasmic binding protein-like II"/>
    <property type="match status" value="1"/>
</dbReference>
<dbReference type="PANTHER" id="PTHR30290">
    <property type="entry name" value="PERIPLASMIC BINDING COMPONENT OF ABC TRANSPORTER"/>
    <property type="match status" value="1"/>
</dbReference>
<evidence type="ECO:0000259" key="2">
    <source>
        <dbReference type="Pfam" id="PF00496"/>
    </source>
</evidence>
<feature type="domain" description="Solute-binding protein family 5" evidence="2">
    <location>
        <begin position="95"/>
        <end position="463"/>
    </location>
</feature>
<dbReference type="Gene3D" id="3.40.190.10">
    <property type="entry name" value="Periplasmic binding protein-like II"/>
    <property type="match status" value="1"/>
</dbReference>
<protein>
    <submittedName>
        <fullName evidence="3">Peptide ABC transporter substrate-binding protein</fullName>
    </submittedName>
</protein>
<evidence type="ECO:0000256" key="1">
    <source>
        <dbReference type="SAM" id="SignalP"/>
    </source>
</evidence>